<gene>
    <name evidence="3" type="ORF">SAMN04488122_3841</name>
</gene>
<sequence>MEKRKLGKSGLLVAPLAFGGNVFGWSANESTSFSLLDEFTASGFNLVDTADVYSRWVPGNTGGESETIIGKWMHQRGNRDKVIIATKGGADMGNGKNVTKAYLLKAAEDSLKRLQTDYIDLYQTHYDVESTPVQETLEAYDTLIKAGKVRAIGASNMSAARLKESLEYSEKNGLPRYETFQPEYNLYDRAQYESQYATLCEANDLGVINYYSLASGFLTGKYRRQADSSKSGARGQTALSYLNEKGLRILAALDQVAAAHHSTPAGVALAWLLTRPAVAAPIASATSKAQLHELMNGVQLQLDAASIALLDKASE</sequence>
<dbReference type="InterPro" id="IPR036812">
    <property type="entry name" value="NAD(P)_OxRdtase_dom_sf"/>
</dbReference>
<dbReference type="OrthoDB" id="9773828at2"/>
<protein>
    <submittedName>
        <fullName evidence="3">Predicted oxidoreductase</fullName>
    </submittedName>
</protein>
<dbReference type="FunFam" id="3.20.20.100:FF:000004">
    <property type="entry name" value="Oxidoreductase, aldo/keto reductase"/>
    <property type="match status" value="1"/>
</dbReference>
<evidence type="ECO:0000256" key="1">
    <source>
        <dbReference type="ARBA" id="ARBA00023002"/>
    </source>
</evidence>
<accession>A0A1I0S5R5</accession>
<dbReference type="AlphaFoldDB" id="A0A1I0S5R5"/>
<feature type="domain" description="NADP-dependent oxidoreductase" evidence="2">
    <location>
        <begin position="15"/>
        <end position="314"/>
    </location>
</feature>
<dbReference type="InterPro" id="IPR023210">
    <property type="entry name" value="NADP_OxRdtase_dom"/>
</dbReference>
<dbReference type="Proteomes" id="UP000199310">
    <property type="component" value="Unassembled WGS sequence"/>
</dbReference>
<dbReference type="SUPFAM" id="SSF51430">
    <property type="entry name" value="NAD(P)-linked oxidoreductase"/>
    <property type="match status" value="1"/>
</dbReference>
<evidence type="ECO:0000313" key="3">
    <source>
        <dbReference type="EMBL" id="SEW50491.1"/>
    </source>
</evidence>
<dbReference type="Gene3D" id="3.20.20.100">
    <property type="entry name" value="NADP-dependent oxidoreductase domain"/>
    <property type="match status" value="1"/>
</dbReference>
<keyword evidence="4" id="KW-1185">Reference proteome</keyword>
<dbReference type="PRINTS" id="PR00069">
    <property type="entry name" value="ALDKETRDTASE"/>
</dbReference>
<keyword evidence="1" id="KW-0560">Oxidoreductase</keyword>
<dbReference type="GO" id="GO:0005829">
    <property type="term" value="C:cytosol"/>
    <property type="evidence" value="ECO:0007669"/>
    <property type="project" value="UniProtKB-ARBA"/>
</dbReference>
<dbReference type="Pfam" id="PF00248">
    <property type="entry name" value="Aldo_ket_red"/>
    <property type="match status" value="1"/>
</dbReference>
<dbReference type="EMBL" id="FOJG01000002">
    <property type="protein sequence ID" value="SEW50491.1"/>
    <property type="molecule type" value="Genomic_DNA"/>
</dbReference>
<dbReference type="RefSeq" id="WP_089897226.1">
    <property type="nucleotide sequence ID" value="NZ_FOJG01000002.1"/>
</dbReference>
<evidence type="ECO:0000313" key="4">
    <source>
        <dbReference type="Proteomes" id="UP000199310"/>
    </source>
</evidence>
<dbReference type="CDD" id="cd19081">
    <property type="entry name" value="AKR_AKR9C1"/>
    <property type="match status" value="1"/>
</dbReference>
<dbReference type="InterPro" id="IPR020471">
    <property type="entry name" value="AKR"/>
</dbReference>
<dbReference type="GO" id="GO:0016491">
    <property type="term" value="F:oxidoreductase activity"/>
    <property type="evidence" value="ECO:0007669"/>
    <property type="project" value="UniProtKB-KW"/>
</dbReference>
<dbReference type="PANTHER" id="PTHR43364">
    <property type="entry name" value="NADH-SPECIFIC METHYLGLYOXAL REDUCTASE-RELATED"/>
    <property type="match status" value="1"/>
</dbReference>
<reference evidence="4" key="1">
    <citation type="submission" date="2016-10" db="EMBL/GenBank/DDBJ databases">
        <authorList>
            <person name="Varghese N."/>
            <person name="Submissions S."/>
        </authorList>
    </citation>
    <scope>NUCLEOTIDE SEQUENCE [LARGE SCALE GENOMIC DNA]</scope>
    <source>
        <strain evidence="4">DSM 3695</strain>
    </source>
</reference>
<proteinExistence type="predicted"/>
<organism evidence="3 4">
    <name type="scientific">Chitinophaga arvensicola</name>
    <dbReference type="NCBI Taxonomy" id="29529"/>
    <lineage>
        <taxon>Bacteria</taxon>
        <taxon>Pseudomonadati</taxon>
        <taxon>Bacteroidota</taxon>
        <taxon>Chitinophagia</taxon>
        <taxon>Chitinophagales</taxon>
        <taxon>Chitinophagaceae</taxon>
        <taxon>Chitinophaga</taxon>
    </lineage>
</organism>
<name>A0A1I0S5R5_9BACT</name>
<dbReference type="STRING" id="29529.SAMN04488122_3841"/>
<evidence type="ECO:0000259" key="2">
    <source>
        <dbReference type="Pfam" id="PF00248"/>
    </source>
</evidence>
<dbReference type="InterPro" id="IPR050523">
    <property type="entry name" value="AKR_Detox_Biosynth"/>
</dbReference>
<dbReference type="PANTHER" id="PTHR43364:SF6">
    <property type="entry name" value="OXIDOREDUCTASE-RELATED"/>
    <property type="match status" value="1"/>
</dbReference>